<feature type="transmembrane region" description="Helical" evidence="1">
    <location>
        <begin position="150"/>
        <end position="166"/>
    </location>
</feature>
<dbReference type="EMBL" id="BJYZ01000008">
    <property type="protein sequence ID" value="GEO38035.1"/>
    <property type="molecule type" value="Genomic_DNA"/>
</dbReference>
<dbReference type="AlphaFoldDB" id="A0A512DNJ1"/>
<keyword evidence="1" id="KW-1133">Transmembrane helix</keyword>
<reference evidence="2 3" key="1">
    <citation type="submission" date="2019-07" db="EMBL/GenBank/DDBJ databases">
        <title>Whole genome shotgun sequence of Skermanella aerolata NBRC 106429.</title>
        <authorList>
            <person name="Hosoyama A."/>
            <person name="Uohara A."/>
            <person name="Ohji S."/>
            <person name="Ichikawa N."/>
        </authorList>
    </citation>
    <scope>NUCLEOTIDE SEQUENCE [LARGE SCALE GENOMIC DNA]</scope>
    <source>
        <strain evidence="2 3">NBRC 106429</strain>
    </source>
</reference>
<accession>A0A512DNJ1</accession>
<keyword evidence="1" id="KW-0472">Membrane</keyword>
<dbReference type="PANTHER" id="PTHR41795">
    <property type="entry name" value="EXOPOLYSACCHARIDE SYNTHESIS PROTEIN"/>
    <property type="match status" value="1"/>
</dbReference>
<organism evidence="2 3">
    <name type="scientific">Skermanella aerolata</name>
    <dbReference type="NCBI Taxonomy" id="393310"/>
    <lineage>
        <taxon>Bacteria</taxon>
        <taxon>Pseudomonadati</taxon>
        <taxon>Pseudomonadota</taxon>
        <taxon>Alphaproteobacteria</taxon>
        <taxon>Rhodospirillales</taxon>
        <taxon>Azospirillaceae</taxon>
        <taxon>Skermanella</taxon>
    </lineage>
</organism>
<protein>
    <submittedName>
        <fullName evidence="2">Exopolysaccharide biosynthesis protein ExoD</fullName>
    </submittedName>
</protein>
<comment type="caution">
    <text evidence="2">The sequence shown here is derived from an EMBL/GenBank/DDBJ whole genome shotgun (WGS) entry which is preliminary data.</text>
</comment>
<proteinExistence type="predicted"/>
<dbReference type="PANTHER" id="PTHR41795:SF1">
    <property type="entry name" value="EXOPOLYSACCHARIDE SYNTHESIS PROTEIN"/>
    <property type="match status" value="1"/>
</dbReference>
<dbReference type="Pfam" id="PF06055">
    <property type="entry name" value="ExoD"/>
    <property type="match status" value="1"/>
</dbReference>
<keyword evidence="1" id="KW-0812">Transmembrane</keyword>
<dbReference type="InterPro" id="IPR010331">
    <property type="entry name" value="ExoD"/>
</dbReference>
<gene>
    <name evidence="2" type="ORF">SAE02_21830</name>
</gene>
<evidence type="ECO:0000313" key="2">
    <source>
        <dbReference type="EMBL" id="GEO38035.1"/>
    </source>
</evidence>
<dbReference type="Proteomes" id="UP000321523">
    <property type="component" value="Unassembled WGS sequence"/>
</dbReference>
<dbReference type="PIRSF" id="PIRSF033239">
    <property type="entry name" value="ExoD"/>
    <property type="match status" value="1"/>
</dbReference>
<dbReference type="OrthoDB" id="8446803at2"/>
<sequence>MSSLITGSLARQLIGIRRLAGVDGPTVGQAMAHFGSGATMVTVLFFGLLALVPSPGLPVGLVLGSAVALIVARMMIHGGDVVLPSFIATRRLPRAFLDAVLRRTIPLLRRTEKRMRPRMVRFSTGAGATAAGLMIIAQGVILAFPVPFGNAFPGAAIVVLALGLLGRDGVCVLVGHGLGVLAAVLLFALIFGLFGAIGLAL</sequence>
<keyword evidence="3" id="KW-1185">Reference proteome</keyword>
<feature type="transmembrane region" description="Helical" evidence="1">
    <location>
        <begin position="122"/>
        <end position="144"/>
    </location>
</feature>
<name>A0A512DNJ1_9PROT</name>
<evidence type="ECO:0000313" key="3">
    <source>
        <dbReference type="Proteomes" id="UP000321523"/>
    </source>
</evidence>
<evidence type="ECO:0000256" key="1">
    <source>
        <dbReference type="SAM" id="Phobius"/>
    </source>
</evidence>
<dbReference type="RefSeq" id="WP_044430875.1">
    <property type="nucleotide sequence ID" value="NZ_BJYZ01000008.1"/>
</dbReference>
<feature type="transmembrane region" description="Helical" evidence="1">
    <location>
        <begin position="178"/>
        <end position="200"/>
    </location>
</feature>